<sequence length="709" mass="76359">MMRRRTQVRNPWPCGRRLFGEVVPADSVPGYHLLLHVGTTVRYCCSFHDLRDGYYKVLSLSRTDGNASVLFLSRFCTMSFSFLSFLVGFAVVGVASAQYCAPLPSSTSPDAASAFAAQQFDYVIVGGGTAGLVLANRLSEDAGTTVGVIEAGRLHLNDPLIDIPGLNYQVAGDPNYDWAYSTVPQVHADGKVLSAPAGKLMGGGSAINLMAWDRGAKQEYDAWERFFESGGWNWSNLLPYLKKVENLALKPTDPFPGQPANVPPTPDFSGFNGAINASLNSIYMGEMDPYVRAWNDLGVPTISSPYSGSKIGIYNVRVSIERANNTRSYAVTGYYCPASNRPNLKFLTSAQATKVTFAPTPDANGNVVATGVNFVVSGTTYTVSAKKEVIISAGTIRSPALLENSGIGAKSRLVSLGINSIVDLPSVGENLQDHIFVPSQHQLADGIVTFDQLRNDPTFMDQQQQQYDTNHTGWFSTTDSALAFLPLQSLPSIGATVSSFVSAYQTSSPANALQQVQYEVLGNWLASGEVPQIEQLLVSKGFVTQQGLSYFSVLSGIQHPFSRGSIHINTTDPLAAPAIDPNHFSDDFDLEVLARSVEVAVTSLTQTKELSPLIVGQVLPPPDMMSIDALKKYAKASFGSGSHLIGTCAMASRDLDGVVDNNLKVYGTSNLRVVDASIMPLHISAHLQATIYAIGEKVRDALIRITRLV</sequence>
<evidence type="ECO:0000313" key="1">
    <source>
        <dbReference type="EMBL" id="TFK68099.1"/>
    </source>
</evidence>
<keyword evidence="2" id="KW-1185">Reference proteome</keyword>
<proteinExistence type="predicted"/>
<organism evidence="1 2">
    <name type="scientific">Pluteus cervinus</name>
    <dbReference type="NCBI Taxonomy" id="181527"/>
    <lineage>
        <taxon>Eukaryota</taxon>
        <taxon>Fungi</taxon>
        <taxon>Dikarya</taxon>
        <taxon>Basidiomycota</taxon>
        <taxon>Agaricomycotina</taxon>
        <taxon>Agaricomycetes</taxon>
        <taxon>Agaricomycetidae</taxon>
        <taxon>Agaricales</taxon>
        <taxon>Pluteineae</taxon>
        <taxon>Pluteaceae</taxon>
        <taxon>Pluteus</taxon>
    </lineage>
</organism>
<accession>A0ACD3AS10</accession>
<protein>
    <submittedName>
        <fullName evidence="1">Alcohol oxidase</fullName>
    </submittedName>
</protein>
<gene>
    <name evidence="1" type="ORF">BDN72DRAFT_821645</name>
</gene>
<evidence type="ECO:0000313" key="2">
    <source>
        <dbReference type="Proteomes" id="UP000308600"/>
    </source>
</evidence>
<dbReference type="Proteomes" id="UP000308600">
    <property type="component" value="Unassembled WGS sequence"/>
</dbReference>
<dbReference type="EMBL" id="ML208359">
    <property type="protein sequence ID" value="TFK68099.1"/>
    <property type="molecule type" value="Genomic_DNA"/>
</dbReference>
<name>A0ACD3AS10_9AGAR</name>
<reference evidence="1 2" key="1">
    <citation type="journal article" date="2019" name="Nat. Ecol. Evol.">
        <title>Megaphylogeny resolves global patterns of mushroom evolution.</title>
        <authorList>
            <person name="Varga T."/>
            <person name="Krizsan K."/>
            <person name="Foldi C."/>
            <person name="Dima B."/>
            <person name="Sanchez-Garcia M."/>
            <person name="Sanchez-Ramirez S."/>
            <person name="Szollosi G.J."/>
            <person name="Szarkandi J.G."/>
            <person name="Papp V."/>
            <person name="Albert L."/>
            <person name="Andreopoulos W."/>
            <person name="Angelini C."/>
            <person name="Antonin V."/>
            <person name="Barry K.W."/>
            <person name="Bougher N.L."/>
            <person name="Buchanan P."/>
            <person name="Buyck B."/>
            <person name="Bense V."/>
            <person name="Catcheside P."/>
            <person name="Chovatia M."/>
            <person name="Cooper J."/>
            <person name="Damon W."/>
            <person name="Desjardin D."/>
            <person name="Finy P."/>
            <person name="Geml J."/>
            <person name="Haridas S."/>
            <person name="Hughes K."/>
            <person name="Justo A."/>
            <person name="Karasinski D."/>
            <person name="Kautmanova I."/>
            <person name="Kiss B."/>
            <person name="Kocsube S."/>
            <person name="Kotiranta H."/>
            <person name="LaButti K.M."/>
            <person name="Lechner B.E."/>
            <person name="Liimatainen K."/>
            <person name="Lipzen A."/>
            <person name="Lukacs Z."/>
            <person name="Mihaltcheva S."/>
            <person name="Morgado L.N."/>
            <person name="Niskanen T."/>
            <person name="Noordeloos M.E."/>
            <person name="Ohm R.A."/>
            <person name="Ortiz-Santana B."/>
            <person name="Ovrebo C."/>
            <person name="Racz N."/>
            <person name="Riley R."/>
            <person name="Savchenko A."/>
            <person name="Shiryaev A."/>
            <person name="Soop K."/>
            <person name="Spirin V."/>
            <person name="Szebenyi C."/>
            <person name="Tomsovsky M."/>
            <person name="Tulloss R.E."/>
            <person name="Uehling J."/>
            <person name="Grigoriev I.V."/>
            <person name="Vagvolgyi C."/>
            <person name="Papp T."/>
            <person name="Martin F.M."/>
            <person name="Miettinen O."/>
            <person name="Hibbett D.S."/>
            <person name="Nagy L.G."/>
        </authorList>
    </citation>
    <scope>NUCLEOTIDE SEQUENCE [LARGE SCALE GENOMIC DNA]</scope>
    <source>
        <strain evidence="1 2">NL-1719</strain>
    </source>
</reference>